<proteinExistence type="predicted"/>
<dbReference type="Proteomes" id="UP000639772">
    <property type="component" value="Chromosome 7"/>
</dbReference>
<accession>A0A835QWL8</accession>
<protein>
    <submittedName>
        <fullName evidence="1">Uncharacterized protein</fullName>
    </submittedName>
</protein>
<name>A0A835QWL8_VANPL</name>
<dbReference type="EMBL" id="JADCNM010000007">
    <property type="protein sequence ID" value="KAG0475137.1"/>
    <property type="molecule type" value="Genomic_DNA"/>
</dbReference>
<evidence type="ECO:0000313" key="2">
    <source>
        <dbReference type="Proteomes" id="UP000639772"/>
    </source>
</evidence>
<reference evidence="1 2" key="1">
    <citation type="journal article" date="2020" name="Nat. Food">
        <title>A phased Vanilla planifolia genome enables genetic improvement of flavour and production.</title>
        <authorList>
            <person name="Hasing T."/>
            <person name="Tang H."/>
            <person name="Brym M."/>
            <person name="Khazi F."/>
            <person name="Huang T."/>
            <person name="Chambers A.H."/>
        </authorList>
    </citation>
    <scope>NUCLEOTIDE SEQUENCE [LARGE SCALE GENOMIC DNA]</scope>
    <source>
        <tissue evidence="1">Leaf</tissue>
    </source>
</reference>
<sequence>MYGGLVKASWANLLENTDKLIRQSHMQACRALISGIPGSCKVMHVGFLSDEGGEEESVKEFWLQGVQKVNGASEEEVRRSRRRTYRSDVATWWLIGFLHFNDLLAWIKKLVSTLLHSSSRKLR</sequence>
<evidence type="ECO:0000313" key="1">
    <source>
        <dbReference type="EMBL" id="KAG0475137.1"/>
    </source>
</evidence>
<comment type="caution">
    <text evidence="1">The sequence shown here is derived from an EMBL/GenBank/DDBJ whole genome shotgun (WGS) entry which is preliminary data.</text>
</comment>
<organism evidence="1 2">
    <name type="scientific">Vanilla planifolia</name>
    <name type="common">Vanilla</name>
    <dbReference type="NCBI Taxonomy" id="51239"/>
    <lineage>
        <taxon>Eukaryota</taxon>
        <taxon>Viridiplantae</taxon>
        <taxon>Streptophyta</taxon>
        <taxon>Embryophyta</taxon>
        <taxon>Tracheophyta</taxon>
        <taxon>Spermatophyta</taxon>
        <taxon>Magnoliopsida</taxon>
        <taxon>Liliopsida</taxon>
        <taxon>Asparagales</taxon>
        <taxon>Orchidaceae</taxon>
        <taxon>Vanilloideae</taxon>
        <taxon>Vanilleae</taxon>
        <taxon>Vanilla</taxon>
    </lineage>
</organism>
<gene>
    <name evidence="1" type="ORF">HPP92_014823</name>
</gene>
<dbReference type="AlphaFoldDB" id="A0A835QWL8"/>